<dbReference type="AlphaFoldDB" id="A0A0R2U211"/>
<reference evidence="2 3" key="1">
    <citation type="submission" date="2015-10" db="EMBL/GenBank/DDBJ databases">
        <title>Metagenome-Assembled Genomes uncover a global brackish microbiome.</title>
        <authorList>
            <person name="Hugerth L.W."/>
            <person name="Larsson J."/>
            <person name="Alneberg J."/>
            <person name="Lindh M.V."/>
            <person name="Legrand C."/>
            <person name="Pinhassi J."/>
            <person name="Andersson A.F."/>
        </authorList>
    </citation>
    <scope>NUCLEOTIDE SEQUENCE [LARGE SCALE GENOMIC DNA]</scope>
    <source>
        <strain evidence="2">BACL1 MAG-120820-bin45</strain>
    </source>
</reference>
<accession>A0A0R2U211</accession>
<keyword evidence="1" id="KW-0732">Signal</keyword>
<evidence type="ECO:0000256" key="1">
    <source>
        <dbReference type="SAM" id="SignalP"/>
    </source>
</evidence>
<proteinExistence type="predicted"/>
<evidence type="ECO:0000313" key="2">
    <source>
        <dbReference type="EMBL" id="KRO93457.1"/>
    </source>
</evidence>
<evidence type="ECO:0008006" key="4">
    <source>
        <dbReference type="Google" id="ProtNLM"/>
    </source>
</evidence>
<dbReference type="EMBL" id="LICS01000198">
    <property type="protein sequence ID" value="KRO93457.1"/>
    <property type="molecule type" value="Genomic_DNA"/>
</dbReference>
<comment type="caution">
    <text evidence="2">The sequence shown here is derived from an EMBL/GenBank/DDBJ whole genome shotgun (WGS) entry which is preliminary data.</text>
</comment>
<dbReference type="Pfam" id="PF09839">
    <property type="entry name" value="DUF2066"/>
    <property type="match status" value="1"/>
</dbReference>
<feature type="signal peptide" evidence="1">
    <location>
        <begin position="1"/>
        <end position="21"/>
    </location>
</feature>
<name>A0A0R2U211_9GAMM</name>
<gene>
    <name evidence="2" type="ORF">ABS10_06370</name>
</gene>
<sequence>MINKFCFFTALVFSIIGSVHAKELPSLFEVSLPSAHYTNTNDGLNKAFNLLITKLSGSRSASDLWKIGDTKLNKIDFVSSYALNLVNGQETLFVEFNRETLLPVLRKAGIPLIGYTRPVILFLIKIDTGEAAPFYLDVNNPSDELQSNLQFTLKDLASERGVYLELPSFDLEDQNFLQQTNILLSPKQYIAEKFYNDAVLSIEISRVGINQWLVGGDLNSASLLQDDEIVGVLTKELQLFLDNFIAVEPLAPGASGDEILLSIKGLDSFEDFLVVEEELAKIFAIKSKAFHSFDRSQIEYKAQLFQTTASLLKELRGNSKLLFKQLNQEEQTLYLEYLN</sequence>
<dbReference type="STRING" id="1655612.ABS10_06370"/>
<organism evidence="2 3">
    <name type="scientific">SAR86 cluster bacterium BACL1 MAG-120820-bin45</name>
    <dbReference type="NCBI Taxonomy" id="1655612"/>
    <lineage>
        <taxon>Bacteria</taxon>
        <taxon>Pseudomonadati</taxon>
        <taxon>Pseudomonadota</taxon>
        <taxon>Gammaproteobacteria</taxon>
        <taxon>SAR86 cluster</taxon>
    </lineage>
</organism>
<protein>
    <recommendedName>
        <fullName evidence="4">DUF2066 domain-containing protein</fullName>
    </recommendedName>
</protein>
<dbReference type="InterPro" id="IPR018642">
    <property type="entry name" value="DUF2066"/>
</dbReference>
<evidence type="ECO:0000313" key="3">
    <source>
        <dbReference type="Proteomes" id="UP000051027"/>
    </source>
</evidence>
<dbReference type="Proteomes" id="UP000051027">
    <property type="component" value="Unassembled WGS sequence"/>
</dbReference>
<feature type="chain" id="PRO_5006425123" description="DUF2066 domain-containing protein" evidence="1">
    <location>
        <begin position="22"/>
        <end position="339"/>
    </location>
</feature>